<dbReference type="AlphaFoldDB" id="A0AAJ0EBN8"/>
<sequence length="169" mass="19321">MEHPVKCYLRHLTTCTIQTAFSFVGLTLVLHLSLPSPGRRKLWQPQAYRISGLKRSHYTTPTVNTSSTVHPSELITDLRTDVWAPWTVTSRSPRCRPDVFSGANHRVSAWPWLEYSDKEFNTKAGRTKNLETQVSKHAQIWYAVSDCRVRSSFLGRGPSDEHSLKRSLL</sequence>
<name>A0AAJ0EBN8_9PEZI</name>
<evidence type="ECO:0000313" key="1">
    <source>
        <dbReference type="EMBL" id="KAK1625801.1"/>
    </source>
</evidence>
<comment type="caution">
    <text evidence="1">The sequence shown here is derived from an EMBL/GenBank/DDBJ whole genome shotgun (WGS) entry which is preliminary data.</text>
</comment>
<dbReference type="Proteomes" id="UP001243989">
    <property type="component" value="Unassembled WGS sequence"/>
</dbReference>
<organism evidence="1 2">
    <name type="scientific">Colletotrichum phormii</name>
    <dbReference type="NCBI Taxonomy" id="359342"/>
    <lineage>
        <taxon>Eukaryota</taxon>
        <taxon>Fungi</taxon>
        <taxon>Dikarya</taxon>
        <taxon>Ascomycota</taxon>
        <taxon>Pezizomycotina</taxon>
        <taxon>Sordariomycetes</taxon>
        <taxon>Hypocreomycetidae</taxon>
        <taxon>Glomerellales</taxon>
        <taxon>Glomerellaceae</taxon>
        <taxon>Colletotrichum</taxon>
        <taxon>Colletotrichum acutatum species complex</taxon>
    </lineage>
</organism>
<accession>A0AAJ0EBN8</accession>
<dbReference type="EMBL" id="JAHMHQ010000019">
    <property type="protein sequence ID" value="KAK1625801.1"/>
    <property type="molecule type" value="Genomic_DNA"/>
</dbReference>
<evidence type="ECO:0000313" key="2">
    <source>
        <dbReference type="Proteomes" id="UP001243989"/>
    </source>
</evidence>
<keyword evidence="2" id="KW-1185">Reference proteome</keyword>
<dbReference type="RefSeq" id="XP_060441796.1">
    <property type="nucleotide sequence ID" value="XM_060592773.1"/>
</dbReference>
<dbReference type="GeneID" id="85477635"/>
<gene>
    <name evidence="1" type="ORF">BDP81DRAFT_452752</name>
</gene>
<protein>
    <submittedName>
        <fullName evidence="1">Uncharacterized protein</fullName>
    </submittedName>
</protein>
<reference evidence="1" key="1">
    <citation type="submission" date="2021-06" db="EMBL/GenBank/DDBJ databases">
        <title>Comparative genomics, transcriptomics and evolutionary studies reveal genomic signatures of adaptation to plant cell wall in hemibiotrophic fungi.</title>
        <authorList>
            <consortium name="DOE Joint Genome Institute"/>
            <person name="Baroncelli R."/>
            <person name="Diaz J.F."/>
            <person name="Benocci T."/>
            <person name="Peng M."/>
            <person name="Battaglia E."/>
            <person name="Haridas S."/>
            <person name="Andreopoulos W."/>
            <person name="Labutti K."/>
            <person name="Pangilinan J."/>
            <person name="Floch G.L."/>
            <person name="Makela M.R."/>
            <person name="Henrissat B."/>
            <person name="Grigoriev I.V."/>
            <person name="Crouch J.A."/>
            <person name="De Vries R.P."/>
            <person name="Sukno S.A."/>
            <person name="Thon M.R."/>
        </authorList>
    </citation>
    <scope>NUCLEOTIDE SEQUENCE</scope>
    <source>
        <strain evidence="1">CBS 102054</strain>
    </source>
</reference>
<proteinExistence type="predicted"/>